<evidence type="ECO:0000313" key="1">
    <source>
        <dbReference type="EMBL" id="ETK85095.1"/>
    </source>
</evidence>
<dbReference type="EMBL" id="KI686610">
    <property type="protein sequence ID" value="ETK85095.1"/>
    <property type="molecule type" value="Genomic_DNA"/>
</dbReference>
<reference evidence="2" key="1">
    <citation type="submission" date="2013-11" db="EMBL/GenBank/DDBJ databases">
        <title>The Genome Sequence of Phytophthora parasitica CHvinca01.</title>
        <authorList>
            <consortium name="The Broad Institute Genomics Platform"/>
            <person name="Russ C."/>
            <person name="Tyler B."/>
            <person name="Panabieres F."/>
            <person name="Shan W."/>
            <person name="Tripathy S."/>
            <person name="Grunwald N."/>
            <person name="Machado M."/>
            <person name="Johnson C.S."/>
            <person name="Arredondo F."/>
            <person name="Hong C."/>
            <person name="Coffey M."/>
            <person name="Young S.K."/>
            <person name="Zeng Q."/>
            <person name="Gargeya S."/>
            <person name="Fitzgerald M."/>
            <person name="Abouelleil A."/>
            <person name="Alvarado L."/>
            <person name="Chapman S.B."/>
            <person name="Gainer-Dewar J."/>
            <person name="Goldberg J."/>
            <person name="Griggs A."/>
            <person name="Gujja S."/>
            <person name="Hansen M."/>
            <person name="Howarth C."/>
            <person name="Imamovic A."/>
            <person name="Ireland A."/>
            <person name="Larimer J."/>
            <person name="McCowan C."/>
            <person name="Murphy C."/>
            <person name="Pearson M."/>
            <person name="Poon T.W."/>
            <person name="Priest M."/>
            <person name="Roberts A."/>
            <person name="Saif S."/>
            <person name="Shea T."/>
            <person name="Sykes S."/>
            <person name="Wortman J."/>
            <person name="Nusbaum C."/>
            <person name="Birren B."/>
        </authorList>
    </citation>
    <scope>NUCLEOTIDE SEQUENCE [LARGE SCALE GENOMIC DNA]</scope>
    <source>
        <strain evidence="2">CHvinca01</strain>
    </source>
</reference>
<name>W2GRY9_PHYNI</name>
<accession>W2GRY9</accession>
<dbReference type="Proteomes" id="UP000054423">
    <property type="component" value="Unassembled WGS sequence"/>
</dbReference>
<organism evidence="1">
    <name type="scientific">Phytophthora nicotianae</name>
    <name type="common">Potato buckeye rot agent</name>
    <name type="synonym">Phytophthora parasitica</name>
    <dbReference type="NCBI Taxonomy" id="4792"/>
    <lineage>
        <taxon>Eukaryota</taxon>
        <taxon>Sar</taxon>
        <taxon>Stramenopiles</taxon>
        <taxon>Oomycota</taxon>
        <taxon>Peronosporomycetes</taxon>
        <taxon>Peronosporales</taxon>
        <taxon>Peronosporaceae</taxon>
        <taxon>Phytophthora</taxon>
    </lineage>
</organism>
<sequence>MNRIFNIFERCEASRSMTSGVIGCVVPRGSVADIRVLSPPRPPISAAPMTALSKEL</sequence>
<feature type="non-terminal residue" evidence="1">
    <location>
        <position position="56"/>
    </location>
</feature>
<evidence type="ECO:0000313" key="3">
    <source>
        <dbReference type="EMBL" id="ETM44933.1"/>
    </source>
</evidence>
<dbReference type="EMBL" id="KI693204">
    <property type="protein sequence ID" value="ETM44933.1"/>
    <property type="molecule type" value="Genomic_DNA"/>
</dbReference>
<proteinExistence type="predicted"/>
<dbReference type="EMBL" id="KI680008">
    <property type="protein sequence ID" value="ETL91641.1"/>
    <property type="molecule type" value="Genomic_DNA"/>
</dbReference>
<reference evidence="3" key="3">
    <citation type="submission" date="2013-11" db="EMBL/GenBank/DDBJ databases">
        <title>The Genome Sequence of Phytophthora parasitica IAC_01/95.</title>
        <authorList>
            <consortium name="The Broad Institute Genomics Platform"/>
            <person name="Russ C."/>
            <person name="Tyler B."/>
            <person name="Panabieres F."/>
            <person name="Shan W."/>
            <person name="Tripathy S."/>
            <person name="Grunwald N."/>
            <person name="Machado M."/>
            <person name="Johnson C.S."/>
            <person name="Arredondo F."/>
            <person name="Hong C."/>
            <person name="Coffey M."/>
            <person name="Young S.K."/>
            <person name="Zeng Q."/>
            <person name="Gargeya S."/>
            <person name="Fitzgerald M."/>
            <person name="Abouelleil A."/>
            <person name="Alvarado L."/>
            <person name="Chapman S.B."/>
            <person name="Gainer-Dewar J."/>
            <person name="Goldberg J."/>
            <person name="Griggs A."/>
            <person name="Gujja S."/>
            <person name="Hansen M."/>
            <person name="Howarth C."/>
            <person name="Imamovic A."/>
            <person name="Ireland A."/>
            <person name="Larimer J."/>
            <person name="McCowan C."/>
            <person name="Murphy C."/>
            <person name="Pearson M."/>
            <person name="Poon T.W."/>
            <person name="Priest M."/>
            <person name="Roberts A."/>
            <person name="Saif S."/>
            <person name="Shea T."/>
            <person name="Sykes S."/>
            <person name="Wortman J."/>
            <person name="Nusbaum C."/>
            <person name="Birren B."/>
        </authorList>
    </citation>
    <scope>NUCLEOTIDE SEQUENCE [LARGE SCALE GENOMIC DNA]</scope>
    <source>
        <strain evidence="3">IAC_01/95</strain>
    </source>
</reference>
<gene>
    <name evidence="3" type="ORF">L914_09880</name>
    <name evidence="1" type="ORF">L915_10001</name>
    <name evidence="2" type="ORF">L917_09827</name>
</gene>
<dbReference type="Proteomes" id="UP000054532">
    <property type="component" value="Unassembled WGS sequence"/>
</dbReference>
<protein>
    <submittedName>
        <fullName evidence="1">Uncharacterized protein</fullName>
    </submittedName>
</protein>
<evidence type="ECO:0000313" key="2">
    <source>
        <dbReference type="EMBL" id="ETL91641.1"/>
    </source>
</evidence>
<dbReference type="VEuPathDB" id="FungiDB:PPTG_21093"/>
<reference evidence="1" key="2">
    <citation type="submission" date="2013-11" db="EMBL/GenBank/DDBJ databases">
        <title>The Genome Sequence of Phytophthora parasitica CJ02B3.</title>
        <authorList>
            <consortium name="The Broad Institute Genomics Platform"/>
            <person name="Russ C."/>
            <person name="Tyler B."/>
            <person name="Panabieres F."/>
            <person name="Shan W."/>
            <person name="Tripathy S."/>
            <person name="Grunwald N."/>
            <person name="Machado M."/>
            <person name="Johnson C.S."/>
            <person name="Arredondo F."/>
            <person name="Hong C."/>
            <person name="Coffey M."/>
            <person name="Young S.K."/>
            <person name="Zeng Q."/>
            <person name="Gargeya S."/>
            <person name="Fitzgerald M."/>
            <person name="Abouelleil A."/>
            <person name="Alvarado L."/>
            <person name="Chapman S.B."/>
            <person name="Gainer-Dewar J."/>
            <person name="Goldberg J."/>
            <person name="Griggs A."/>
            <person name="Gujja S."/>
            <person name="Hansen M."/>
            <person name="Howarth C."/>
            <person name="Imamovic A."/>
            <person name="Ireland A."/>
            <person name="Larimer J."/>
            <person name="McCowan C."/>
            <person name="Murphy C."/>
            <person name="Pearson M."/>
            <person name="Poon T.W."/>
            <person name="Priest M."/>
            <person name="Roberts A."/>
            <person name="Saif S."/>
            <person name="Shea T."/>
            <person name="Sykes S."/>
            <person name="Wortman J."/>
            <person name="Nusbaum C."/>
            <person name="Birren B."/>
        </authorList>
    </citation>
    <scope>NUCLEOTIDE SEQUENCE [LARGE SCALE GENOMIC DNA]</scope>
    <source>
        <strain evidence="1">CJ02B3</strain>
    </source>
</reference>
<dbReference type="Proteomes" id="UP000053236">
    <property type="component" value="Unassembled WGS sequence"/>
</dbReference>
<dbReference type="AlphaFoldDB" id="W2GRY9"/>